<dbReference type="SUPFAM" id="SSF52743">
    <property type="entry name" value="Subtilisin-like"/>
    <property type="match status" value="1"/>
</dbReference>
<dbReference type="EMBL" id="NQNY01000006">
    <property type="protein sequence ID" value="PAK21367.1"/>
    <property type="molecule type" value="Genomic_DNA"/>
</dbReference>
<dbReference type="OrthoDB" id="399915at2"/>
<feature type="coiled-coil region" evidence="6">
    <location>
        <begin position="594"/>
        <end position="621"/>
    </location>
</feature>
<comment type="similarity">
    <text evidence="1 5">Belongs to the peptidase S8 family.</text>
</comment>
<evidence type="ECO:0000259" key="7">
    <source>
        <dbReference type="Pfam" id="PF00082"/>
    </source>
</evidence>
<accession>A0A269TJ02</accession>
<evidence type="ECO:0000256" key="3">
    <source>
        <dbReference type="ARBA" id="ARBA00022801"/>
    </source>
</evidence>
<feature type="domain" description="Peptidase S8/S53" evidence="7">
    <location>
        <begin position="231"/>
        <end position="496"/>
    </location>
</feature>
<name>A0A269TJ02_9BACT</name>
<gene>
    <name evidence="8" type="ORF">CJJ23_02395</name>
</gene>
<dbReference type="GO" id="GO:0004252">
    <property type="term" value="F:serine-type endopeptidase activity"/>
    <property type="evidence" value="ECO:0007669"/>
    <property type="project" value="InterPro"/>
</dbReference>
<dbReference type="RefSeq" id="WP_095334780.1">
    <property type="nucleotide sequence ID" value="NZ_NQNY01000006.1"/>
</dbReference>
<dbReference type="InterPro" id="IPR050131">
    <property type="entry name" value="Peptidase_S8_subtilisin-like"/>
</dbReference>
<organism evidence="8 9">
    <name type="scientific">Mycoplasmopsis agassizii</name>
    <dbReference type="NCBI Taxonomy" id="33922"/>
    <lineage>
        <taxon>Bacteria</taxon>
        <taxon>Bacillati</taxon>
        <taxon>Mycoplasmatota</taxon>
        <taxon>Mycoplasmoidales</taxon>
        <taxon>Metamycoplasmataceae</taxon>
        <taxon>Mycoplasmopsis</taxon>
    </lineage>
</organism>
<evidence type="ECO:0000256" key="6">
    <source>
        <dbReference type="SAM" id="Coils"/>
    </source>
</evidence>
<evidence type="ECO:0000256" key="4">
    <source>
        <dbReference type="ARBA" id="ARBA00022825"/>
    </source>
</evidence>
<protein>
    <recommendedName>
        <fullName evidence="7">Peptidase S8/S53 domain-containing protein</fullName>
    </recommendedName>
</protein>
<dbReference type="PANTHER" id="PTHR43806">
    <property type="entry name" value="PEPTIDASE S8"/>
    <property type="match status" value="1"/>
</dbReference>
<dbReference type="AlphaFoldDB" id="A0A269TJ02"/>
<proteinExistence type="inferred from homology"/>
<dbReference type="InterPro" id="IPR036852">
    <property type="entry name" value="Peptidase_S8/S53_dom_sf"/>
</dbReference>
<evidence type="ECO:0000256" key="1">
    <source>
        <dbReference type="ARBA" id="ARBA00011073"/>
    </source>
</evidence>
<comment type="caution">
    <text evidence="8">The sequence shown here is derived from an EMBL/GenBank/DDBJ whole genome shotgun (WGS) entry which is preliminary data.</text>
</comment>
<keyword evidence="2" id="KW-0645">Protease</keyword>
<keyword evidence="4" id="KW-0720">Serine protease</keyword>
<dbReference type="Proteomes" id="UP000216943">
    <property type="component" value="Unassembled WGS sequence"/>
</dbReference>
<dbReference type="PROSITE" id="PS00138">
    <property type="entry name" value="SUBTILASE_SER"/>
    <property type="match status" value="1"/>
</dbReference>
<evidence type="ECO:0000256" key="5">
    <source>
        <dbReference type="PROSITE-ProRule" id="PRU01240"/>
    </source>
</evidence>
<dbReference type="InterPro" id="IPR000209">
    <property type="entry name" value="Peptidase_S8/S53_dom"/>
</dbReference>
<evidence type="ECO:0000313" key="9">
    <source>
        <dbReference type="Proteomes" id="UP000216943"/>
    </source>
</evidence>
<reference evidence="9" key="1">
    <citation type="submission" date="2017-08" db="EMBL/GenBank/DDBJ databases">
        <authorList>
            <person name="Alvarez-Ponce D."/>
            <person name="Weitzman C.L."/>
            <person name="Tillett R.L."/>
            <person name="Sandmeier F.C."/>
            <person name="Tracy C.R."/>
        </authorList>
    </citation>
    <scope>NUCLEOTIDE SEQUENCE [LARGE SCALE GENOMIC DNA]</scope>
    <source>
        <strain evidence="9">723</strain>
    </source>
</reference>
<evidence type="ECO:0000256" key="2">
    <source>
        <dbReference type="ARBA" id="ARBA00022670"/>
    </source>
</evidence>
<keyword evidence="3" id="KW-0378">Hydrolase</keyword>
<dbReference type="Pfam" id="PF00082">
    <property type="entry name" value="Peptidase_S8"/>
    <property type="match status" value="1"/>
</dbReference>
<dbReference type="PROSITE" id="PS51892">
    <property type="entry name" value="SUBTILASE"/>
    <property type="match status" value="1"/>
</dbReference>
<dbReference type="InterPro" id="IPR023828">
    <property type="entry name" value="Peptidase_S8_Ser-AS"/>
</dbReference>
<keyword evidence="6" id="KW-0175">Coiled coil</keyword>
<dbReference type="PANTHER" id="PTHR43806:SF11">
    <property type="entry name" value="CEREVISIN-RELATED"/>
    <property type="match status" value="1"/>
</dbReference>
<dbReference type="Gene3D" id="3.40.50.200">
    <property type="entry name" value="Peptidase S8/S53 domain"/>
    <property type="match status" value="1"/>
</dbReference>
<sequence>MKKFLFTLFNNVSVAAVPLQTLTPVTQQFIEDSTFLNTIFKIERIGYSQEDWEKNIDQPVEVLVRLSENSNDSLSFDQLVEYYGGQNSKFVDIITKELVDIANITKSETSPFVTFTFKNRKNLGLNLVKLALNEKTIKVTSFETEATFDVEPISNSSYSTSTTINGIEYHEMNKKIFETVSVFNQMVKDNNANGRIINSHKPKIKVGVYEANATVYRNNPNFINSSVKNIHYYELTDKETNERVDLLGRGSSDHADKVASVITGKNGIDNYITDIYSTYQKKQPHFLSGKERKDLLSTWIRKIDWMIKNGVSVINNSWKVRLPMDTVRSDLSKFGYNEQAYYLDFIARKYGIINVIASGNDDQDQKYRSINSFALSHNSVVVGSTTEDGKKRSYFSEYETPDPKIQTKPLLVAPGENFAFSSTEHGTRFNEVRFTHSGTSFAAPIVTGLITTLLRHNPKLFKKPAAMLAVLTAGSKEMKGYAKNKTNGLNNEVGAGLINYEKMQKAADNVSFIDSYNFQNFTSKEIYLNKNDNLDISTAWLFNAGYIDIGEGKPVEPEDFNKRPDWIKDWNWLNFVPFGSFGYLGKYSLFQEDVKRWEQKRQKHLDELKEYNNSLSDLSSNKYDKANWKSIETMKKQFGNSWYTPIDIDLKLEKYNSSSGQWNTVVSSISSYSNVEFIRHKVTESGRYRIVVYKHGKVSSERTIGAVTYVVN</sequence>
<evidence type="ECO:0000313" key="8">
    <source>
        <dbReference type="EMBL" id="PAK21367.1"/>
    </source>
</evidence>
<comment type="caution">
    <text evidence="5">Lacks conserved residue(s) required for the propagation of feature annotation.</text>
</comment>
<dbReference type="GO" id="GO:0006508">
    <property type="term" value="P:proteolysis"/>
    <property type="evidence" value="ECO:0007669"/>
    <property type="project" value="UniProtKB-KW"/>
</dbReference>